<organism evidence="1 2">
    <name type="scientific">Roseovarius litorisediminis</name>
    <dbReference type="NCBI Taxonomy" id="1312363"/>
    <lineage>
        <taxon>Bacteria</taxon>
        <taxon>Pseudomonadati</taxon>
        <taxon>Pseudomonadota</taxon>
        <taxon>Alphaproteobacteria</taxon>
        <taxon>Rhodobacterales</taxon>
        <taxon>Roseobacteraceae</taxon>
        <taxon>Roseovarius</taxon>
    </lineage>
</organism>
<name>A0A1Y5R9P6_9RHOB</name>
<dbReference type="RefSeq" id="WP_085890298.1">
    <property type="nucleotide sequence ID" value="NZ_FWFL01000001.1"/>
</dbReference>
<evidence type="ECO:0000313" key="1">
    <source>
        <dbReference type="EMBL" id="SLN09514.1"/>
    </source>
</evidence>
<proteinExistence type="predicted"/>
<protein>
    <recommendedName>
        <fullName evidence="3">Surface antigen domain-containing protein</fullName>
    </recommendedName>
</protein>
<dbReference type="EMBL" id="FWFL01000001">
    <property type="protein sequence ID" value="SLN09514.1"/>
    <property type="molecule type" value="Genomic_DNA"/>
</dbReference>
<dbReference type="Proteomes" id="UP000193827">
    <property type="component" value="Unassembled WGS sequence"/>
</dbReference>
<reference evidence="1 2" key="1">
    <citation type="submission" date="2017-03" db="EMBL/GenBank/DDBJ databases">
        <authorList>
            <person name="Afonso C.L."/>
            <person name="Miller P.J."/>
            <person name="Scott M.A."/>
            <person name="Spackman E."/>
            <person name="Goraichik I."/>
            <person name="Dimitrov K.M."/>
            <person name="Suarez D.L."/>
            <person name="Swayne D.E."/>
        </authorList>
    </citation>
    <scope>NUCLEOTIDE SEQUENCE [LARGE SCALE GENOMIC DNA]</scope>
    <source>
        <strain evidence="1 2">CECT 8287</strain>
    </source>
</reference>
<evidence type="ECO:0008006" key="3">
    <source>
        <dbReference type="Google" id="ProtNLM"/>
    </source>
</evidence>
<dbReference type="AlphaFoldDB" id="A0A1Y5R9P6"/>
<accession>A0A1Y5R9P6</accession>
<sequence length="123" mass="13456">MAALTRLLVLIAVIGWSGITPQTVQAQGLARMLDESGIEPESLAIMQDTAKSLYTANGKAIGDNKKWTNEKTGTAGRVEIVDLKNNCVQLFHRVEAGRSGKVTELRTWRCRTANGDWQMSAKP</sequence>
<keyword evidence="2" id="KW-1185">Reference proteome</keyword>
<dbReference type="OrthoDB" id="7860125at2"/>
<gene>
    <name evidence="1" type="ORF">PEL8287_00007</name>
</gene>
<evidence type="ECO:0000313" key="2">
    <source>
        <dbReference type="Proteomes" id="UP000193827"/>
    </source>
</evidence>